<accession>A0A1E4RKX7</accession>
<dbReference type="PANTHER" id="PTHR13520">
    <property type="entry name" value="RAD50-INTERACTING PROTEIN 1 RINT-1"/>
    <property type="match status" value="1"/>
</dbReference>
<proteinExistence type="predicted"/>
<evidence type="ECO:0000313" key="1">
    <source>
        <dbReference type="EMBL" id="ODV67928.1"/>
    </source>
</evidence>
<protein>
    <recommendedName>
        <fullName evidence="3">RINT-1 family protein</fullName>
    </recommendedName>
</protein>
<sequence>MAHTLDYMNINFTSLEDLDTIDSKISQLEVQKSQIGKAVDQRLLNRNATPQPQDIDEETAVYVGSIVSSINELLDDRGSLTEVKIERIDGLIEQHGELKVLKDLKVLFEGKKTEELTVGLLEKARGLESAIKSLDANQQDDFEKINQDIKELKANQLSSDYDEIIEKLSLDFLNKVDERRLKLADDLNKLLTKVHWLAPKSKSQSIPNRDLKEITSSFQKLLDLQIIVGKPTYPDSWWALEVLLQPFIIRFNYHFDNKNKETNKLSKPEWAFNFFEEFLIEDISYIELILGGMLEKYGRVSTYEIITTTLKPVRDKISKMVRILNDNISKCQDQADIFEKSGRLLAHLIFELSSFDQRLRNQYKYNPYIDGFDEAPSKKWLGLTGDILIHDKNEKEAVTNWLNFEYDLAKKRFDSEIIGLRDAFDIDFDHHGDESNTSKHSLKPTYSSYNLVKLFNNLTNHYKTLSIVKFQLRYVSRIQIKLIDLYFEHIIKEFRKFSDTFNSNKVLNFIPGGLKESDKTGNTDVLTNGLNGLKILTGLFCSLRFIRDSFDEWSEELIFVQLWDSYAKISHDEVGKTLFDFPIEENDHLINKQIQQYEEFFRREIKNSLKSYVNSTQWNIPDSTTSAEPSGQLSTLITNIPNYMDFLRKSVSDVDYYQISNKVVSILCTILHEYIVTNNQFSKMGSEQLKTDFQFISDKFRDDLLLYETNETIYTNRSHKSYMRLKESIDFLQNIDPSVAKSLRQNMNKVPQLRSQFDHYLQHLNDHEINDLIYRIV</sequence>
<dbReference type="EMBL" id="KV454540">
    <property type="protein sequence ID" value="ODV67928.1"/>
    <property type="molecule type" value="Genomic_DNA"/>
</dbReference>
<gene>
    <name evidence="1" type="ORF">HYPBUDRAFT_107632</name>
</gene>
<dbReference type="GO" id="GO:0006888">
    <property type="term" value="P:endoplasmic reticulum to Golgi vesicle-mediated transport"/>
    <property type="evidence" value="ECO:0007669"/>
    <property type="project" value="InterPro"/>
</dbReference>
<evidence type="ECO:0008006" key="3">
    <source>
        <dbReference type="Google" id="ProtNLM"/>
    </source>
</evidence>
<keyword evidence="2" id="KW-1185">Reference proteome</keyword>
<dbReference type="GO" id="GO:0070939">
    <property type="term" value="C:Dsl1/NZR complex"/>
    <property type="evidence" value="ECO:0007669"/>
    <property type="project" value="InterPro"/>
</dbReference>
<dbReference type="GeneID" id="30993119"/>
<dbReference type="AlphaFoldDB" id="A0A1E4RKX7"/>
<dbReference type="InterPro" id="IPR042042">
    <property type="entry name" value="Tip20p_domB"/>
</dbReference>
<dbReference type="InterPro" id="IPR007528">
    <property type="entry name" value="RINT1_Tip20"/>
</dbReference>
<reference evidence="2" key="1">
    <citation type="submission" date="2016-05" db="EMBL/GenBank/DDBJ databases">
        <title>Comparative genomics of biotechnologically important yeasts.</title>
        <authorList>
            <consortium name="DOE Joint Genome Institute"/>
            <person name="Riley R."/>
            <person name="Haridas S."/>
            <person name="Wolfe K.H."/>
            <person name="Lopes M.R."/>
            <person name="Hittinger C.T."/>
            <person name="Goker M."/>
            <person name="Salamov A."/>
            <person name="Wisecaver J."/>
            <person name="Long T.M."/>
            <person name="Aerts A.L."/>
            <person name="Barry K."/>
            <person name="Choi C."/>
            <person name="Clum A."/>
            <person name="Coughlan A.Y."/>
            <person name="Deshpande S."/>
            <person name="Douglass A.P."/>
            <person name="Hanson S.J."/>
            <person name="Klenk H.-P."/>
            <person name="Labutti K."/>
            <person name="Lapidus A."/>
            <person name="Lindquist E."/>
            <person name="Lipzen A."/>
            <person name="Meier-Kolthoff J.P."/>
            <person name="Ohm R.A."/>
            <person name="Otillar R.P."/>
            <person name="Pangilinan J."/>
            <person name="Peng Y."/>
            <person name="Rokas A."/>
            <person name="Rosa C.A."/>
            <person name="Scheuner C."/>
            <person name="Sibirny A.A."/>
            <person name="Slot J.C."/>
            <person name="Stielow J.B."/>
            <person name="Sun H."/>
            <person name="Kurtzman C.P."/>
            <person name="Blackwell M."/>
            <person name="Grigoriev I.V."/>
            <person name="Jeffries T.W."/>
        </authorList>
    </citation>
    <scope>NUCLEOTIDE SEQUENCE [LARGE SCALE GENOMIC DNA]</scope>
    <source>
        <strain evidence="2">NRRL Y-1933</strain>
    </source>
</reference>
<dbReference type="InterPro" id="IPR042044">
    <property type="entry name" value="EXOC6PINT-1/Sec15/Tip20_C_dom2"/>
</dbReference>
<organism evidence="1 2">
    <name type="scientific">Hyphopichia burtonii NRRL Y-1933</name>
    <dbReference type="NCBI Taxonomy" id="984485"/>
    <lineage>
        <taxon>Eukaryota</taxon>
        <taxon>Fungi</taxon>
        <taxon>Dikarya</taxon>
        <taxon>Ascomycota</taxon>
        <taxon>Saccharomycotina</taxon>
        <taxon>Pichiomycetes</taxon>
        <taxon>Debaryomycetaceae</taxon>
        <taxon>Hyphopichia</taxon>
    </lineage>
</organism>
<dbReference type="GO" id="GO:0060628">
    <property type="term" value="P:regulation of ER to Golgi vesicle-mediated transport"/>
    <property type="evidence" value="ECO:0007669"/>
    <property type="project" value="TreeGrafter"/>
</dbReference>
<dbReference type="STRING" id="984485.A0A1E4RKX7"/>
<evidence type="ECO:0000313" key="2">
    <source>
        <dbReference type="Proteomes" id="UP000095085"/>
    </source>
</evidence>
<dbReference type="PANTHER" id="PTHR13520:SF0">
    <property type="entry name" value="RAD50-INTERACTING PROTEIN 1"/>
    <property type="match status" value="1"/>
</dbReference>
<dbReference type="Proteomes" id="UP000095085">
    <property type="component" value="Unassembled WGS sequence"/>
</dbReference>
<name>A0A1E4RKX7_9ASCO</name>
<dbReference type="Pfam" id="PF04437">
    <property type="entry name" value="RINT1_TIP1"/>
    <property type="match status" value="1"/>
</dbReference>
<dbReference type="RefSeq" id="XP_020076995.1">
    <property type="nucleotide sequence ID" value="XM_020218569.1"/>
</dbReference>
<dbReference type="GO" id="GO:0006890">
    <property type="term" value="P:retrograde vesicle-mediated transport, Golgi to endoplasmic reticulum"/>
    <property type="evidence" value="ECO:0007669"/>
    <property type="project" value="InterPro"/>
</dbReference>
<dbReference type="OrthoDB" id="407410at2759"/>
<dbReference type="Gene3D" id="1.20.58.1420">
    <property type="entry name" value="Dsl1p vesicle tethering complex, Tip20p subunit, domain B"/>
    <property type="match status" value="1"/>
</dbReference>
<dbReference type="PROSITE" id="PS51386">
    <property type="entry name" value="RINT1_TIP20"/>
    <property type="match status" value="1"/>
</dbReference>
<dbReference type="Gene3D" id="1.20.58.670">
    <property type="entry name" value="Dsl1p vesicle tethering complex, Tip20p subunit, domain D"/>
    <property type="match status" value="1"/>
</dbReference>